<evidence type="ECO:0000313" key="3">
    <source>
        <dbReference type="Proteomes" id="UP000321331"/>
    </source>
</evidence>
<evidence type="ECO:0000313" key="2">
    <source>
        <dbReference type="EMBL" id="TXB97484.1"/>
    </source>
</evidence>
<feature type="signal peptide" evidence="1">
    <location>
        <begin position="1"/>
        <end position="16"/>
    </location>
</feature>
<comment type="caution">
    <text evidence="2">The sequence shown here is derived from an EMBL/GenBank/DDBJ whole genome shotgun (WGS) entry which is preliminary data.</text>
</comment>
<evidence type="ECO:0000256" key="1">
    <source>
        <dbReference type="SAM" id="SignalP"/>
    </source>
</evidence>
<feature type="chain" id="PRO_5022894656" description="Secreted in xylem 6" evidence="1">
    <location>
        <begin position="17"/>
        <end position="405"/>
    </location>
</feature>
<accession>A0A5C6SFG3</accession>
<proteinExistence type="predicted"/>
<dbReference type="Proteomes" id="UP000321331">
    <property type="component" value="Unassembled WGS sequence"/>
</dbReference>
<dbReference type="EMBL" id="VMNF01000014">
    <property type="protein sequence ID" value="TXB97484.1"/>
    <property type="molecule type" value="Genomic_DNA"/>
</dbReference>
<gene>
    <name evidence="2" type="ORF">FocTR4_00012006</name>
</gene>
<organism evidence="2 3">
    <name type="scientific">Fusarium oxysporum f. sp. cubense</name>
    <dbReference type="NCBI Taxonomy" id="61366"/>
    <lineage>
        <taxon>Eukaryota</taxon>
        <taxon>Fungi</taxon>
        <taxon>Dikarya</taxon>
        <taxon>Ascomycota</taxon>
        <taxon>Pezizomycotina</taxon>
        <taxon>Sordariomycetes</taxon>
        <taxon>Hypocreomycetidae</taxon>
        <taxon>Hypocreales</taxon>
        <taxon>Nectriaceae</taxon>
        <taxon>Fusarium</taxon>
        <taxon>Fusarium oxysporum species complex</taxon>
    </lineage>
</organism>
<evidence type="ECO:0008006" key="4">
    <source>
        <dbReference type="Google" id="ProtNLM"/>
    </source>
</evidence>
<dbReference type="AlphaFoldDB" id="A0A5C6SFG3"/>
<keyword evidence="1" id="KW-0732">Signal</keyword>
<reference evidence="2 3" key="1">
    <citation type="submission" date="2019-07" db="EMBL/GenBank/DDBJ databases">
        <title>The First High-Quality Draft Genome Sequence of the Causal Agent of the Current Panama Disease Epidemic.</title>
        <authorList>
            <person name="Warmington R.J."/>
            <person name="Kay W."/>
            <person name="Jeffries A."/>
            <person name="Bebber D."/>
            <person name="Moore K."/>
            <person name="Studholme D.J."/>
        </authorList>
    </citation>
    <scope>NUCLEOTIDE SEQUENCE [LARGE SCALE GENOMIC DNA]</scope>
    <source>
        <strain evidence="2 3">TR4</strain>
    </source>
</reference>
<protein>
    <recommendedName>
        <fullName evidence="4">Secreted in xylem 6</fullName>
    </recommendedName>
</protein>
<sequence length="405" mass="43727">MKVALVISIFIASCIASPLDPAKTPTSPPGAEHTLNYVDITPTGPEFGNVNGSSALISRDTLPHTACPAGQTYDRSVCYNSHTIRSFCVANPRSNREQITDTPCNSGEVCVQRRLSSGKSYAKCLPVRDLVSWRTDPDGDKEGCTTVEANPIGYHSLATMIYDINNNPIQVDKIRYLGEPGDANEGIGGSVSNFSSDRFRFTGSNYMKDTPDSSGSNLVKRSRLTESVCVHAGAATGANLHWLSAICTGKSTYTVNCVPAGNKNAGSTHTGTCPAGQDCFQLEQVGNFWGDREPDVTCSSSNTVFDATDDKEATHVNGKVVTRAGKPEIGPRLIRLKAQVYDRDRHYGQTSRMGFFRNGVEVYGINDVASMGPTWNFDPSSDRSFSFFFTPGPNAFRIQGTVNLA</sequence>
<name>A0A5C6SFG3_FUSOC</name>